<dbReference type="PIRSF" id="PIRSF018637">
    <property type="entry name" value="TrmK"/>
    <property type="match status" value="1"/>
</dbReference>
<dbReference type="SUPFAM" id="SSF53335">
    <property type="entry name" value="S-adenosyl-L-methionine-dependent methyltransferases"/>
    <property type="match status" value="1"/>
</dbReference>
<dbReference type="InterPro" id="IPR029063">
    <property type="entry name" value="SAM-dependent_MTases_sf"/>
</dbReference>
<evidence type="ECO:0000313" key="2">
    <source>
        <dbReference type="Proteomes" id="UP000009226"/>
    </source>
</evidence>
<name>F6B8D1_DESCC</name>
<dbReference type="Pfam" id="PF12847">
    <property type="entry name" value="Methyltransf_18"/>
    <property type="match status" value="1"/>
</dbReference>
<sequence>MIKISDRLKLLAGYVPPGSIMADIGTDHGYLPVYLIQQGICPRAVAADINQGPLQAARANVTQHGVADLIDLRLGNGLQVLDPGEVDTIVIAGMGGGTIRDILSDAPAVATAARRLILQPMADEAELRQYLVQNGWTIVDEDMLLEDGRLYIIVVAERGAERMPAPILLELGPRLVEKKHPLLPELINRLTAKYEKVLTGLAKSSQPEAKEKADRIREKLVHLKEVGTCL</sequence>
<proteinExistence type="predicted"/>
<dbReference type="EMBL" id="CP002736">
    <property type="protein sequence ID" value="AEF94695.1"/>
    <property type="molecule type" value="Genomic_DNA"/>
</dbReference>
<dbReference type="HOGENOM" id="CLU_071037_1_0_9"/>
<dbReference type="STRING" id="868595.Desca_1851"/>
<dbReference type="RefSeq" id="WP_003544311.1">
    <property type="nucleotide sequence ID" value="NC_015565.1"/>
</dbReference>
<organism evidence="1 2">
    <name type="scientific">Desulfotomaculum nigrificans (strain DSM 14880 / VKM B-2319 / CO-1-SRB)</name>
    <name type="common">Desulfotomaculum carboxydivorans</name>
    <dbReference type="NCBI Taxonomy" id="868595"/>
    <lineage>
        <taxon>Bacteria</taxon>
        <taxon>Bacillati</taxon>
        <taxon>Bacillota</taxon>
        <taxon>Clostridia</taxon>
        <taxon>Eubacteriales</taxon>
        <taxon>Desulfotomaculaceae</taxon>
        <taxon>Desulfotomaculum</taxon>
    </lineage>
</organism>
<dbReference type="Proteomes" id="UP000009226">
    <property type="component" value="Chromosome"/>
</dbReference>
<dbReference type="InterPro" id="IPR006901">
    <property type="entry name" value="TrmK"/>
</dbReference>
<dbReference type="AlphaFoldDB" id="F6B8D1"/>
<evidence type="ECO:0008006" key="3">
    <source>
        <dbReference type="Google" id="ProtNLM"/>
    </source>
</evidence>
<dbReference type="KEGG" id="dca:Desca_1851"/>
<gene>
    <name evidence="1" type="ordered locus">Desca_1851</name>
</gene>
<dbReference type="GO" id="GO:0160105">
    <property type="term" value="F:tRNA (adenine(22)-N1)-methyltransferase activity"/>
    <property type="evidence" value="ECO:0007669"/>
    <property type="project" value="InterPro"/>
</dbReference>
<reference evidence="1" key="1">
    <citation type="submission" date="2011-05" db="EMBL/GenBank/DDBJ databases">
        <title>Complete sequence of Desulfotomaculum carboxydivorans CO-1-SRB.</title>
        <authorList>
            <consortium name="US DOE Joint Genome Institute"/>
            <person name="Lucas S."/>
            <person name="Han J."/>
            <person name="Lapidus A."/>
            <person name="Cheng J.-F."/>
            <person name="Goodwin L."/>
            <person name="Pitluck S."/>
            <person name="Peters L."/>
            <person name="Mikhailova N."/>
            <person name="Lu M."/>
            <person name="Han C."/>
            <person name="Tapia R."/>
            <person name="Land M."/>
            <person name="Hauser L."/>
            <person name="Kyrpides N."/>
            <person name="Ivanova N."/>
            <person name="Pagani I."/>
            <person name="Stams A."/>
            <person name="Plugge C."/>
            <person name="Muyzer G."/>
            <person name="Kuever J."/>
            <person name="Parshina S."/>
            <person name="Ivanova A."/>
            <person name="Nazina T."/>
            <person name="Woyke T."/>
        </authorList>
    </citation>
    <scope>NUCLEOTIDE SEQUENCE [LARGE SCALE GENOMIC DNA]</scope>
    <source>
        <strain evidence="1">CO-1-SRB</strain>
    </source>
</reference>
<protein>
    <recommendedName>
        <fullName evidence="3">SAM-dependent methyltransferase</fullName>
    </recommendedName>
</protein>
<accession>F6B8D1</accession>
<dbReference type="PANTHER" id="PTHR38451">
    <property type="entry name" value="TRNA (ADENINE(22)-N(1))-METHYLTRANSFERASE"/>
    <property type="match status" value="1"/>
</dbReference>
<dbReference type="eggNOG" id="COG2384">
    <property type="taxonomic scope" value="Bacteria"/>
</dbReference>
<dbReference type="Gene3D" id="3.40.50.150">
    <property type="entry name" value="Vaccinia Virus protein VP39"/>
    <property type="match status" value="1"/>
</dbReference>
<keyword evidence="2" id="KW-1185">Reference proteome</keyword>
<dbReference type="PANTHER" id="PTHR38451:SF1">
    <property type="entry name" value="TRNA (ADENINE(22)-N(1))-METHYLTRANSFERASE"/>
    <property type="match status" value="1"/>
</dbReference>
<evidence type="ECO:0000313" key="1">
    <source>
        <dbReference type="EMBL" id="AEF94695.1"/>
    </source>
</evidence>